<protein>
    <recommendedName>
        <fullName evidence="3">Protein L</fullName>
    </recommendedName>
</protein>
<gene>
    <name evidence="1" type="ORF">NX780_19930</name>
</gene>
<organism evidence="1 2">
    <name type="scientific">Massilia agri</name>
    <dbReference type="NCBI Taxonomy" id="1886785"/>
    <lineage>
        <taxon>Bacteria</taxon>
        <taxon>Pseudomonadati</taxon>
        <taxon>Pseudomonadota</taxon>
        <taxon>Betaproteobacteria</taxon>
        <taxon>Burkholderiales</taxon>
        <taxon>Oxalobacteraceae</taxon>
        <taxon>Telluria group</taxon>
        <taxon>Massilia</taxon>
    </lineage>
</organism>
<reference evidence="1 2" key="1">
    <citation type="submission" date="2022-08" db="EMBL/GenBank/DDBJ databases">
        <title>Reclassification of Massilia species as members of the genera Telluria, Duganella, Pseudoduganella, Mokoshia gen. nov. and Zemynaea gen. nov. using orthogonal and non-orthogonal genome-based approaches.</title>
        <authorList>
            <person name="Bowman J.P."/>
        </authorList>
    </citation>
    <scope>NUCLEOTIDE SEQUENCE [LARGE SCALE GENOMIC DNA]</scope>
    <source>
        <strain evidence="1 2">JCM 31661</strain>
    </source>
</reference>
<comment type="caution">
    <text evidence="1">The sequence shown here is derived from an EMBL/GenBank/DDBJ whole genome shotgun (WGS) entry which is preliminary data.</text>
</comment>
<evidence type="ECO:0000313" key="1">
    <source>
        <dbReference type="EMBL" id="MCS0598615.1"/>
    </source>
</evidence>
<proteinExistence type="predicted"/>
<evidence type="ECO:0008006" key="3">
    <source>
        <dbReference type="Google" id="ProtNLM"/>
    </source>
</evidence>
<accession>A0ABT2AQT6</accession>
<name>A0ABT2AQT6_9BURK</name>
<dbReference type="EMBL" id="JANUHA010000016">
    <property type="protein sequence ID" value="MCS0598615.1"/>
    <property type="molecule type" value="Genomic_DNA"/>
</dbReference>
<keyword evidence="2" id="KW-1185">Reference proteome</keyword>
<dbReference type="Proteomes" id="UP001206572">
    <property type="component" value="Unassembled WGS sequence"/>
</dbReference>
<evidence type="ECO:0000313" key="2">
    <source>
        <dbReference type="Proteomes" id="UP001206572"/>
    </source>
</evidence>
<sequence length="78" mass="8594">MALYKFGQRLTQTNDAAFDGTHTPGTAAPHPGIYRCTSCGDEIAIAGGHILPPQNHRQHNPQSGDIRWQLLVYPVQQK</sequence>
<dbReference type="RefSeq" id="WP_258829620.1">
    <property type="nucleotide sequence ID" value="NZ_JANUHA010000016.1"/>
</dbReference>